<keyword evidence="8" id="KW-0413">Isomerase</keyword>
<gene>
    <name evidence="15" type="ORF">IAC51_03680</name>
</gene>
<feature type="non-terminal residue" evidence="15">
    <location>
        <position position="637"/>
    </location>
</feature>
<dbReference type="InterPro" id="IPR004589">
    <property type="entry name" value="DNA_helicase_ATP-dep_RecQ"/>
</dbReference>
<dbReference type="EMBL" id="JADIMV010000061">
    <property type="protein sequence ID" value="MBO8439730.1"/>
    <property type="molecule type" value="Genomic_DNA"/>
</dbReference>
<dbReference type="GO" id="GO:0009378">
    <property type="term" value="F:four-way junction helicase activity"/>
    <property type="evidence" value="ECO:0007669"/>
    <property type="project" value="TreeGrafter"/>
</dbReference>
<evidence type="ECO:0000256" key="5">
    <source>
        <dbReference type="ARBA" id="ARBA00022806"/>
    </source>
</evidence>
<evidence type="ECO:0000256" key="1">
    <source>
        <dbReference type="ARBA" id="ARBA00005446"/>
    </source>
</evidence>
<dbReference type="Gene3D" id="3.40.50.300">
    <property type="entry name" value="P-loop containing nucleotide triphosphate hydrolases"/>
    <property type="match status" value="2"/>
</dbReference>
<dbReference type="InterPro" id="IPR032284">
    <property type="entry name" value="RecQ_Zn-bd"/>
</dbReference>
<dbReference type="Proteomes" id="UP000712007">
    <property type="component" value="Unassembled WGS sequence"/>
</dbReference>
<dbReference type="PROSITE" id="PS51194">
    <property type="entry name" value="HELICASE_CTER"/>
    <property type="match status" value="1"/>
</dbReference>
<dbReference type="GO" id="GO:0030894">
    <property type="term" value="C:replisome"/>
    <property type="evidence" value="ECO:0007669"/>
    <property type="project" value="TreeGrafter"/>
</dbReference>
<keyword evidence="3" id="KW-0547">Nucleotide-binding</keyword>
<dbReference type="GO" id="GO:0003677">
    <property type="term" value="F:DNA binding"/>
    <property type="evidence" value="ECO:0007669"/>
    <property type="project" value="UniProtKB-KW"/>
</dbReference>
<dbReference type="InterPro" id="IPR027417">
    <property type="entry name" value="P-loop_NTPase"/>
</dbReference>
<evidence type="ECO:0000256" key="11">
    <source>
        <dbReference type="ARBA" id="ARBA00044535"/>
    </source>
</evidence>
<dbReference type="InterPro" id="IPR011545">
    <property type="entry name" value="DEAD/DEAH_box_helicase_dom"/>
</dbReference>
<sequence>MDYRGILKKYWGYDDFRPLQLDIIESVCSGHDTFALLPTGAGKSVTYQLPAVVMDGMAIVVTPLIALMEDQVKSLKTKGIRAAGIHSGMTRGAILDTFEQAELGAYRLLYVSPERLSSPLFQKRLPFLDISLIAVDEAHCISQWGYDFRPHYLKISSLRDALPDVPLLALTASATPDVADDIMEKLSMRTPRVIKGSFARKNLDYVVRHVDNKAAALPEMLTKVVGSAVVYVRQRNACKEWADILNAAGITAVYYHAGLQPDEKKKSQESWMRGDARVMVATTAFGMGIDKPDVRMVIHVNLPDSIEAYYQEAGRAGRDGQRAYPLLLTDSADVTRLRRRTSNTFPPKEYIAKVYQSLANFYIVGVGSGDGSVYPFDLVEFCTACHLNQALALNSIKILEMAGYITLTDEMDNPSKLRFIVSRDDLYHITLTNPLHDRVIETLLRLYTGIFTDAVHISEDEMSRLLNVPRNDIYNALVQLSRMQIVKYIPFRKTPLLIYQCDRVDSEELYIPKNVYELRQERYMQRIKAMVEYANQETVCRERYLTRYFGQDEGNCGHCDVCRARKKGGTFSTEDTGEEKGISEYDDSTLRSRMLSLIGERPIAVQSLMPEYLRRLHVAGQPMMYDRYKARAADILH</sequence>
<keyword evidence="6" id="KW-0067">ATP-binding</keyword>
<dbReference type="InterPro" id="IPR014001">
    <property type="entry name" value="Helicase_ATP-bd"/>
</dbReference>
<evidence type="ECO:0000256" key="12">
    <source>
        <dbReference type="ARBA" id="ARBA00044550"/>
    </source>
</evidence>
<dbReference type="PROSITE" id="PS51192">
    <property type="entry name" value="HELICASE_ATP_BIND_1"/>
    <property type="match status" value="1"/>
</dbReference>
<comment type="similarity">
    <text evidence="1">Belongs to the helicase family. RecQ subfamily.</text>
</comment>
<evidence type="ECO:0000256" key="9">
    <source>
        <dbReference type="ARBA" id="ARBA00034617"/>
    </source>
</evidence>
<dbReference type="InterPro" id="IPR001650">
    <property type="entry name" value="Helicase_C-like"/>
</dbReference>
<feature type="domain" description="Helicase C-terminal" evidence="14">
    <location>
        <begin position="216"/>
        <end position="362"/>
    </location>
</feature>
<dbReference type="GO" id="GO:0006281">
    <property type="term" value="P:DNA repair"/>
    <property type="evidence" value="ECO:0007669"/>
    <property type="project" value="TreeGrafter"/>
</dbReference>
<dbReference type="SUPFAM" id="SSF52540">
    <property type="entry name" value="P-loop containing nucleoside triphosphate hydrolases"/>
    <property type="match status" value="1"/>
</dbReference>
<dbReference type="PANTHER" id="PTHR13710:SF105">
    <property type="entry name" value="ATP-DEPENDENT DNA HELICASE Q1"/>
    <property type="match status" value="1"/>
</dbReference>
<evidence type="ECO:0000259" key="13">
    <source>
        <dbReference type="PROSITE" id="PS51192"/>
    </source>
</evidence>
<dbReference type="FunFam" id="3.40.50.300:FF:001389">
    <property type="entry name" value="ATP-dependent DNA helicase RecQ"/>
    <property type="match status" value="1"/>
</dbReference>
<evidence type="ECO:0000256" key="3">
    <source>
        <dbReference type="ARBA" id="ARBA00022741"/>
    </source>
</evidence>
<evidence type="ECO:0000256" key="10">
    <source>
        <dbReference type="ARBA" id="ARBA00034808"/>
    </source>
</evidence>
<feature type="domain" description="Helicase ATP-binding" evidence="13">
    <location>
        <begin position="24"/>
        <end position="192"/>
    </location>
</feature>
<organism evidence="15 16">
    <name type="scientific">Candidatus Aphodosoma intestinipullorum</name>
    <dbReference type="NCBI Taxonomy" id="2840674"/>
    <lineage>
        <taxon>Bacteria</taxon>
        <taxon>Pseudomonadati</taxon>
        <taxon>Bacteroidota</taxon>
        <taxon>Bacteroidia</taxon>
        <taxon>Bacteroidales</taxon>
        <taxon>Candidatus Aphodosoma</taxon>
    </lineage>
</organism>
<evidence type="ECO:0000256" key="8">
    <source>
        <dbReference type="ARBA" id="ARBA00023235"/>
    </source>
</evidence>
<proteinExistence type="inferred from homology"/>
<dbReference type="SMART" id="SM00487">
    <property type="entry name" value="DEXDc"/>
    <property type="match status" value="1"/>
</dbReference>
<dbReference type="Pfam" id="PF00271">
    <property type="entry name" value="Helicase_C"/>
    <property type="match status" value="1"/>
</dbReference>
<keyword evidence="7" id="KW-0238">DNA-binding</keyword>
<evidence type="ECO:0000259" key="14">
    <source>
        <dbReference type="PROSITE" id="PS51194"/>
    </source>
</evidence>
<protein>
    <recommendedName>
        <fullName evidence="11">ATP-dependent DNA helicase RecQ</fullName>
        <ecNumber evidence="10">5.6.2.4</ecNumber>
    </recommendedName>
    <alternativeName>
        <fullName evidence="12">DNA 3'-5' helicase RecQ</fullName>
    </alternativeName>
</protein>
<dbReference type="AlphaFoldDB" id="A0A940DIX3"/>
<dbReference type="GO" id="GO:0006310">
    <property type="term" value="P:DNA recombination"/>
    <property type="evidence" value="ECO:0007669"/>
    <property type="project" value="InterPro"/>
</dbReference>
<keyword evidence="5 15" id="KW-0347">Helicase</keyword>
<dbReference type="GO" id="GO:0005524">
    <property type="term" value="F:ATP binding"/>
    <property type="evidence" value="ECO:0007669"/>
    <property type="project" value="UniProtKB-KW"/>
</dbReference>
<evidence type="ECO:0000256" key="2">
    <source>
        <dbReference type="ARBA" id="ARBA00022723"/>
    </source>
</evidence>
<dbReference type="SMART" id="SM00490">
    <property type="entry name" value="HELICc"/>
    <property type="match status" value="1"/>
</dbReference>
<keyword evidence="2" id="KW-0479">Metal-binding</keyword>
<evidence type="ECO:0000256" key="7">
    <source>
        <dbReference type="ARBA" id="ARBA00023125"/>
    </source>
</evidence>
<dbReference type="GO" id="GO:0043590">
    <property type="term" value="C:bacterial nucleoid"/>
    <property type="evidence" value="ECO:0007669"/>
    <property type="project" value="TreeGrafter"/>
</dbReference>
<comment type="catalytic activity">
    <reaction evidence="9">
        <text>Couples ATP hydrolysis with the unwinding of duplex DNA by translocating in the 3'-5' direction.</text>
        <dbReference type="EC" id="5.6.2.4"/>
    </reaction>
</comment>
<evidence type="ECO:0000256" key="4">
    <source>
        <dbReference type="ARBA" id="ARBA00022801"/>
    </source>
</evidence>
<evidence type="ECO:0000313" key="15">
    <source>
        <dbReference type="EMBL" id="MBO8439730.1"/>
    </source>
</evidence>
<dbReference type="EC" id="5.6.2.4" evidence="10"/>
<dbReference type="GO" id="GO:0016787">
    <property type="term" value="F:hydrolase activity"/>
    <property type="evidence" value="ECO:0007669"/>
    <property type="project" value="UniProtKB-KW"/>
</dbReference>
<accession>A0A940DIX3</accession>
<dbReference type="GO" id="GO:0005737">
    <property type="term" value="C:cytoplasm"/>
    <property type="evidence" value="ECO:0007669"/>
    <property type="project" value="TreeGrafter"/>
</dbReference>
<keyword evidence="4" id="KW-0378">Hydrolase</keyword>
<evidence type="ECO:0000313" key="16">
    <source>
        <dbReference type="Proteomes" id="UP000712007"/>
    </source>
</evidence>
<reference evidence="15" key="2">
    <citation type="journal article" date="2021" name="PeerJ">
        <title>Extensive microbial diversity within the chicken gut microbiome revealed by metagenomics and culture.</title>
        <authorList>
            <person name="Gilroy R."/>
            <person name="Ravi A."/>
            <person name="Getino M."/>
            <person name="Pursley I."/>
            <person name="Horton D.L."/>
            <person name="Alikhan N.F."/>
            <person name="Baker D."/>
            <person name="Gharbi K."/>
            <person name="Hall N."/>
            <person name="Watson M."/>
            <person name="Adriaenssens E.M."/>
            <person name="Foster-Nyarko E."/>
            <person name="Jarju S."/>
            <person name="Secka A."/>
            <person name="Antonio M."/>
            <person name="Oren A."/>
            <person name="Chaudhuri R.R."/>
            <person name="La Ragione R."/>
            <person name="Hildebrand F."/>
            <person name="Pallen M.J."/>
        </authorList>
    </citation>
    <scope>NUCLEOTIDE SEQUENCE</scope>
    <source>
        <strain evidence="15">3924</strain>
    </source>
</reference>
<dbReference type="Pfam" id="PF16124">
    <property type="entry name" value="RecQ_Zn_bind"/>
    <property type="match status" value="1"/>
</dbReference>
<dbReference type="GO" id="GO:0043138">
    <property type="term" value="F:3'-5' DNA helicase activity"/>
    <property type="evidence" value="ECO:0007669"/>
    <property type="project" value="UniProtKB-EC"/>
</dbReference>
<dbReference type="PANTHER" id="PTHR13710">
    <property type="entry name" value="DNA HELICASE RECQ FAMILY MEMBER"/>
    <property type="match status" value="1"/>
</dbReference>
<dbReference type="Gene3D" id="1.10.10.10">
    <property type="entry name" value="Winged helix-like DNA-binding domain superfamily/Winged helix DNA-binding domain"/>
    <property type="match status" value="1"/>
</dbReference>
<dbReference type="GO" id="GO:0046872">
    <property type="term" value="F:metal ion binding"/>
    <property type="evidence" value="ECO:0007669"/>
    <property type="project" value="UniProtKB-KW"/>
</dbReference>
<dbReference type="CDD" id="cd17920">
    <property type="entry name" value="DEXHc_RecQ"/>
    <property type="match status" value="1"/>
</dbReference>
<dbReference type="Pfam" id="PF00270">
    <property type="entry name" value="DEAD"/>
    <property type="match status" value="1"/>
</dbReference>
<dbReference type="NCBIfam" id="TIGR00614">
    <property type="entry name" value="recQ_fam"/>
    <property type="match status" value="1"/>
</dbReference>
<comment type="caution">
    <text evidence="15">The sequence shown here is derived from an EMBL/GenBank/DDBJ whole genome shotgun (WGS) entry which is preliminary data.</text>
</comment>
<dbReference type="InterPro" id="IPR036388">
    <property type="entry name" value="WH-like_DNA-bd_sf"/>
</dbReference>
<name>A0A940DIX3_9BACT</name>
<reference evidence="15" key="1">
    <citation type="submission" date="2020-10" db="EMBL/GenBank/DDBJ databases">
        <authorList>
            <person name="Gilroy R."/>
        </authorList>
    </citation>
    <scope>NUCLEOTIDE SEQUENCE</scope>
    <source>
        <strain evidence="15">3924</strain>
    </source>
</reference>
<evidence type="ECO:0000256" key="6">
    <source>
        <dbReference type="ARBA" id="ARBA00022840"/>
    </source>
</evidence>